<dbReference type="RefSeq" id="WP_147224100.1">
    <property type="nucleotide sequence ID" value="NZ_CAJGYY010000001.1"/>
</dbReference>
<sequence length="62" mass="7143">MDKPNKPNDLSKNRLATPAKIFFSKPAKWQLGVLNILLTILMPLLLNTPDIYLNIYIIKVMF</sequence>
<dbReference type="AlphaFoldDB" id="A0A5C7A1F8"/>
<reference evidence="1 2" key="1">
    <citation type="submission" date="2019-08" db="EMBL/GenBank/DDBJ databases">
        <title>Genome sequence of Psychrobacter frigidicola ACAM304 (type strain).</title>
        <authorList>
            <person name="Bowman J.P."/>
        </authorList>
    </citation>
    <scope>NUCLEOTIDE SEQUENCE [LARGE SCALE GENOMIC DNA]</scope>
    <source>
        <strain evidence="1 2">ACAM 304</strain>
    </source>
</reference>
<proteinExistence type="predicted"/>
<evidence type="ECO:0000313" key="2">
    <source>
        <dbReference type="Proteomes" id="UP000321903"/>
    </source>
</evidence>
<evidence type="ECO:0000313" key="1">
    <source>
        <dbReference type="EMBL" id="TXD96519.1"/>
    </source>
</evidence>
<dbReference type="Proteomes" id="UP000321903">
    <property type="component" value="Unassembled WGS sequence"/>
</dbReference>
<organism evidence="1 2">
    <name type="scientific">Psychrobacter frigidicola</name>
    <dbReference type="NCBI Taxonomy" id="45611"/>
    <lineage>
        <taxon>Bacteria</taxon>
        <taxon>Pseudomonadati</taxon>
        <taxon>Pseudomonadota</taxon>
        <taxon>Gammaproteobacteria</taxon>
        <taxon>Moraxellales</taxon>
        <taxon>Moraxellaceae</taxon>
        <taxon>Psychrobacter</taxon>
    </lineage>
</organism>
<comment type="caution">
    <text evidence="1">The sequence shown here is derived from an EMBL/GenBank/DDBJ whole genome shotgun (WGS) entry which is preliminary data.</text>
</comment>
<accession>A0A5C7A1F8</accession>
<dbReference type="EMBL" id="VORZ01000003">
    <property type="protein sequence ID" value="TXD96519.1"/>
    <property type="molecule type" value="Genomic_DNA"/>
</dbReference>
<protein>
    <submittedName>
        <fullName evidence="1">Uncharacterized protein</fullName>
    </submittedName>
</protein>
<name>A0A5C7A1F8_9GAMM</name>
<keyword evidence="2" id="KW-1185">Reference proteome</keyword>
<gene>
    <name evidence="1" type="ORF">ES754_10300</name>
</gene>